<dbReference type="EMBL" id="JTLV02000001">
    <property type="protein sequence ID" value="PQM31780.1"/>
    <property type="molecule type" value="Genomic_DNA"/>
</dbReference>
<sequence>MTSAGGGMIDPSNHEPDQLINSFTYCQFKLVFSKGFFVPTIVLSKVRCFRDENPNWL</sequence>
<dbReference type="AlphaFoldDB" id="A0A2P6FEA0"/>
<dbReference type="RefSeq" id="WP_227991182.1">
    <property type="nucleotide sequence ID" value="NZ_CM020866.1"/>
</dbReference>
<evidence type="ECO:0000313" key="1">
    <source>
        <dbReference type="EMBL" id="PQM31780.1"/>
    </source>
</evidence>
<organism evidence="1 2">
    <name type="scientific">Spiroplasma poulsonii</name>
    <dbReference type="NCBI Taxonomy" id="2138"/>
    <lineage>
        <taxon>Bacteria</taxon>
        <taxon>Bacillati</taxon>
        <taxon>Mycoplasmatota</taxon>
        <taxon>Mollicutes</taxon>
        <taxon>Entomoplasmatales</taxon>
        <taxon>Spiroplasmataceae</taxon>
        <taxon>Spiroplasma</taxon>
    </lineage>
</organism>
<gene>
    <name evidence="1" type="ORF">SMSRO_SF016330</name>
</gene>
<evidence type="ECO:0000313" key="2">
    <source>
        <dbReference type="Proteomes" id="UP000031565"/>
    </source>
</evidence>
<dbReference type="STRING" id="2138.SMSRO_v1c15590"/>
<dbReference type="Proteomes" id="UP000031565">
    <property type="component" value="Unassembled WGS sequence"/>
</dbReference>
<reference evidence="1 2" key="1">
    <citation type="journal article" date="2015" name="MBio">
        <title>Genome sequence of the Drosophila melanogaster male-killing Spiroplasma strain MSRO endosymbiont.</title>
        <authorList>
            <person name="Paredes J.C."/>
            <person name="Herren J.K."/>
            <person name="Schupfer F."/>
            <person name="Marin R."/>
            <person name="Claverol S."/>
            <person name="Kuo C.H."/>
            <person name="Lemaitre B."/>
            <person name="Beven L."/>
        </authorList>
    </citation>
    <scope>NUCLEOTIDE SEQUENCE [LARGE SCALE GENOMIC DNA]</scope>
    <source>
        <strain evidence="1 2">MSRO</strain>
    </source>
</reference>
<keyword evidence="2" id="KW-1185">Reference proteome</keyword>
<accession>A0A2P6FEA0</accession>
<protein>
    <submittedName>
        <fullName evidence="1">Uncharacterized protein</fullName>
    </submittedName>
</protein>
<comment type="caution">
    <text evidence="1">The sequence shown here is derived from an EMBL/GenBank/DDBJ whole genome shotgun (WGS) entry which is preliminary data.</text>
</comment>
<name>A0A2P6FEA0_9MOLU</name>
<proteinExistence type="predicted"/>